<organism evidence="1 2">
    <name type="scientific">Alloprevotella tannerae ATCC 51259</name>
    <dbReference type="NCBI Taxonomy" id="626522"/>
    <lineage>
        <taxon>Bacteria</taxon>
        <taxon>Pseudomonadati</taxon>
        <taxon>Bacteroidota</taxon>
        <taxon>Bacteroidia</taxon>
        <taxon>Bacteroidales</taxon>
        <taxon>Prevotellaceae</taxon>
        <taxon>Alloprevotella</taxon>
    </lineage>
</organism>
<comment type="caution">
    <text evidence="1">The sequence shown here is derived from an EMBL/GenBank/DDBJ whole genome shotgun (WGS) entry which is preliminary data.</text>
</comment>
<protein>
    <submittedName>
        <fullName evidence="1">Uncharacterized protein</fullName>
    </submittedName>
</protein>
<keyword evidence="2" id="KW-1185">Reference proteome</keyword>
<reference evidence="1" key="1">
    <citation type="submission" date="2009-09" db="EMBL/GenBank/DDBJ databases">
        <authorList>
            <person name="Weinstock G."/>
            <person name="Sodergren E."/>
            <person name="Clifton S."/>
            <person name="Fulton L."/>
            <person name="Fulton B."/>
            <person name="Courtney L."/>
            <person name="Fronick C."/>
            <person name="Harrison M."/>
            <person name="Strong C."/>
            <person name="Farmer C."/>
            <person name="Delahaunty K."/>
            <person name="Markovic C."/>
            <person name="Hall O."/>
            <person name="Minx P."/>
            <person name="Tomlinson C."/>
            <person name="Mitreva M."/>
            <person name="Nelson J."/>
            <person name="Hou S."/>
            <person name="Wollam A."/>
            <person name="Pepin K.H."/>
            <person name="Johnson M."/>
            <person name="Bhonagiri V."/>
            <person name="Nash W.E."/>
            <person name="Warren W."/>
            <person name="Chinwalla A."/>
            <person name="Mardis E.R."/>
            <person name="Wilson R.K."/>
        </authorList>
    </citation>
    <scope>NUCLEOTIDE SEQUENCE [LARGE SCALE GENOMIC DNA]</scope>
    <source>
        <strain evidence="1">ATCC 51259</strain>
    </source>
</reference>
<dbReference type="HOGENOM" id="CLU_3187505_0_0_10"/>
<dbReference type="STRING" id="626522.GCWU000325_00927"/>
<evidence type="ECO:0000313" key="1">
    <source>
        <dbReference type="EMBL" id="EEX72464.1"/>
    </source>
</evidence>
<name>C9LFE5_9BACT</name>
<dbReference type="AlphaFoldDB" id="C9LFE5"/>
<sequence length="46" mass="5622">MLYIKTSTISDRYKLCGNTAFGRKNTRKSLRRQKYIYRYRQLRGIC</sequence>
<dbReference type="EMBL" id="ACIJ02000016">
    <property type="protein sequence ID" value="EEX72464.1"/>
    <property type="molecule type" value="Genomic_DNA"/>
</dbReference>
<dbReference type="Proteomes" id="UP000003460">
    <property type="component" value="Unassembled WGS sequence"/>
</dbReference>
<accession>C9LFE5</accession>
<evidence type="ECO:0000313" key="2">
    <source>
        <dbReference type="Proteomes" id="UP000003460"/>
    </source>
</evidence>
<gene>
    <name evidence="1" type="ORF">GCWU000325_00927</name>
</gene>
<proteinExistence type="predicted"/>